<evidence type="ECO:0000256" key="1">
    <source>
        <dbReference type="SAM" id="Phobius"/>
    </source>
</evidence>
<evidence type="ECO:0000313" key="3">
    <source>
        <dbReference type="Proteomes" id="UP000530564"/>
    </source>
</evidence>
<accession>A0A839ZT87</accession>
<keyword evidence="1" id="KW-0472">Membrane</keyword>
<proteinExistence type="predicted"/>
<protein>
    <submittedName>
        <fullName evidence="2">Rod shape-determining protein MreD</fullName>
    </submittedName>
</protein>
<keyword evidence="1" id="KW-1133">Transmembrane helix</keyword>
<feature type="transmembrane region" description="Helical" evidence="1">
    <location>
        <begin position="73"/>
        <end position="95"/>
    </location>
</feature>
<dbReference type="EMBL" id="JACIDK010000001">
    <property type="protein sequence ID" value="MBB3889436.1"/>
    <property type="molecule type" value="Genomic_DNA"/>
</dbReference>
<dbReference type="AlphaFoldDB" id="A0A839ZT87"/>
<dbReference type="Proteomes" id="UP000530564">
    <property type="component" value="Unassembled WGS sequence"/>
</dbReference>
<gene>
    <name evidence="2" type="ORF">GGQ61_000133</name>
</gene>
<keyword evidence="1" id="KW-0812">Transmembrane</keyword>
<feature type="transmembrane region" description="Helical" evidence="1">
    <location>
        <begin position="107"/>
        <end position="133"/>
    </location>
</feature>
<comment type="caution">
    <text evidence="2">The sequence shown here is derived from an EMBL/GenBank/DDBJ whole genome shotgun (WGS) entry which is preliminary data.</text>
</comment>
<feature type="transmembrane region" description="Helical" evidence="1">
    <location>
        <begin position="139"/>
        <end position="158"/>
    </location>
</feature>
<feature type="transmembrane region" description="Helical" evidence="1">
    <location>
        <begin position="12"/>
        <end position="31"/>
    </location>
</feature>
<evidence type="ECO:0000313" key="2">
    <source>
        <dbReference type="EMBL" id="MBB3889436.1"/>
    </source>
</evidence>
<keyword evidence="3" id="KW-1185">Reference proteome</keyword>
<name>A0A839ZT87_9CAUL</name>
<dbReference type="RefSeq" id="WP_183769448.1">
    <property type="nucleotide sequence ID" value="NZ_JACIDK010000001.1"/>
</dbReference>
<sequence length="169" mass="18414">MAGARPLAPWRWIGVPLVQCLILTVLFSLPFRPFGLSLPEPIFPMVPAFAWAVIRPSMLAPAGVLLMGLFLDILWGAPMGLWALSLLLVYGAALIGRSMMAGQSFPVMWAWYAAATGLALGAAFLFTMVGAHATADPIAVAWQFLATIILFPFAHLLIDRFEDADVRFR</sequence>
<organism evidence="2 3">
    <name type="scientific">Phenylobacterium haematophilum</name>
    <dbReference type="NCBI Taxonomy" id="98513"/>
    <lineage>
        <taxon>Bacteria</taxon>
        <taxon>Pseudomonadati</taxon>
        <taxon>Pseudomonadota</taxon>
        <taxon>Alphaproteobacteria</taxon>
        <taxon>Caulobacterales</taxon>
        <taxon>Caulobacteraceae</taxon>
        <taxon>Phenylobacterium</taxon>
    </lineage>
</organism>
<reference evidence="2 3" key="1">
    <citation type="submission" date="2020-08" db="EMBL/GenBank/DDBJ databases">
        <title>Genomic Encyclopedia of Type Strains, Phase IV (KMG-IV): sequencing the most valuable type-strain genomes for metagenomic binning, comparative biology and taxonomic classification.</title>
        <authorList>
            <person name="Goeker M."/>
        </authorList>
    </citation>
    <scope>NUCLEOTIDE SEQUENCE [LARGE SCALE GENOMIC DNA]</scope>
    <source>
        <strain evidence="2 3">DSM 21793</strain>
    </source>
</reference>